<dbReference type="InterPro" id="IPR009875">
    <property type="entry name" value="PilZ_domain"/>
</dbReference>
<sequence length="106" mass="11855">MIVLKKLADERGASPENRRYTRTKMTRTGSIWSLDQRLITRASMVDMSAAGACLELASPKPLPPRFTVRLESRSGQKVHMVHCELVWQHEAMAGILFREAGSKATS</sequence>
<dbReference type="RefSeq" id="WP_035537543.1">
    <property type="nucleotide sequence ID" value="NZ_ARYL01000011.1"/>
</dbReference>
<reference evidence="2 3" key="1">
    <citation type="journal article" date="2014" name="Antonie Van Leeuwenhoek">
        <title>Hyphomonas beringensis sp. nov. and Hyphomonas chukchiensis sp. nov., isolated from surface seawater of the Bering Sea and Chukchi Sea.</title>
        <authorList>
            <person name="Li C."/>
            <person name="Lai Q."/>
            <person name="Li G."/>
            <person name="Dong C."/>
            <person name="Wang J."/>
            <person name="Liao Y."/>
            <person name="Shao Z."/>
        </authorList>
    </citation>
    <scope>NUCLEOTIDE SEQUENCE [LARGE SCALE GENOMIC DNA]</scope>
    <source>
        <strain evidence="2 3">SCH89</strain>
    </source>
</reference>
<comment type="caution">
    <text evidence="2">The sequence shown here is derived from an EMBL/GenBank/DDBJ whole genome shotgun (WGS) entry which is preliminary data.</text>
</comment>
<evidence type="ECO:0000313" key="2">
    <source>
        <dbReference type="EMBL" id="KDA02714.1"/>
    </source>
</evidence>
<dbReference type="GO" id="GO:0035438">
    <property type="term" value="F:cyclic-di-GMP binding"/>
    <property type="evidence" value="ECO:0007669"/>
    <property type="project" value="InterPro"/>
</dbReference>
<evidence type="ECO:0000313" key="3">
    <source>
        <dbReference type="Proteomes" id="UP000024942"/>
    </source>
</evidence>
<dbReference type="PATRIC" id="fig|1280953.3.peg.1711"/>
<dbReference type="Proteomes" id="UP000024942">
    <property type="component" value="Unassembled WGS sequence"/>
</dbReference>
<dbReference type="Gene3D" id="2.40.10.220">
    <property type="entry name" value="predicted glycosyltransferase like domains"/>
    <property type="match status" value="1"/>
</dbReference>
<proteinExistence type="predicted"/>
<organism evidence="2 3">
    <name type="scientific">Hyphomonas oceanitis SCH89</name>
    <dbReference type="NCBI Taxonomy" id="1280953"/>
    <lineage>
        <taxon>Bacteria</taxon>
        <taxon>Pseudomonadati</taxon>
        <taxon>Pseudomonadota</taxon>
        <taxon>Alphaproteobacteria</taxon>
        <taxon>Hyphomonadales</taxon>
        <taxon>Hyphomonadaceae</taxon>
        <taxon>Hyphomonas</taxon>
    </lineage>
</organism>
<name>A0A059G7K3_9PROT</name>
<dbReference type="AlphaFoldDB" id="A0A059G7K3"/>
<protein>
    <recommendedName>
        <fullName evidence="1">PilZ domain-containing protein</fullName>
    </recommendedName>
</protein>
<dbReference type="Pfam" id="PF07238">
    <property type="entry name" value="PilZ"/>
    <property type="match status" value="1"/>
</dbReference>
<evidence type="ECO:0000259" key="1">
    <source>
        <dbReference type="Pfam" id="PF07238"/>
    </source>
</evidence>
<dbReference type="EMBL" id="ARYL01000011">
    <property type="protein sequence ID" value="KDA02714.1"/>
    <property type="molecule type" value="Genomic_DNA"/>
</dbReference>
<dbReference type="SUPFAM" id="SSF141371">
    <property type="entry name" value="PilZ domain-like"/>
    <property type="match status" value="1"/>
</dbReference>
<accession>A0A059G7K3</accession>
<gene>
    <name evidence="2" type="ORF">HOC_08459</name>
</gene>
<keyword evidence="3" id="KW-1185">Reference proteome</keyword>
<dbReference type="OrthoDB" id="7620074at2"/>
<feature type="domain" description="PilZ" evidence="1">
    <location>
        <begin position="16"/>
        <end position="97"/>
    </location>
</feature>